<keyword evidence="2" id="KW-1185">Reference proteome</keyword>
<evidence type="ECO:0000313" key="2">
    <source>
        <dbReference type="Proteomes" id="UP000095605"/>
    </source>
</evidence>
<proteinExistence type="predicted"/>
<reference evidence="2" key="1">
    <citation type="journal article" date="2016" name="Genome Announc.">
        <title>Genome sequences of three species of Hanseniaspora isolated from spontaneous wine fermentations.</title>
        <authorList>
            <person name="Sternes P.R."/>
            <person name="Lee D."/>
            <person name="Kutyna D.R."/>
            <person name="Borneman A.R."/>
        </authorList>
    </citation>
    <scope>NUCLEOTIDE SEQUENCE [LARGE SCALE GENOMIC DNA]</scope>
    <source>
        <strain evidence="2">AWRI3578</strain>
    </source>
</reference>
<protein>
    <submittedName>
        <fullName evidence="1">Uncharacterized protein</fullName>
    </submittedName>
</protein>
<accession>A0A1E5RRP0</accession>
<sequence length="445" mass="51143">MLFQDTKLLFNLLPNEISLNYITNNNKQFVKTVPLVYTTNNKTNELTFGLNESILLKDDDCFETFHILDIEYNVIVQDDIFEQFIDYIFSNVLFIEEWRSDLSVITRVLIFQTNISTRINLSSFANKLRKLFLAIDSPLSKETYQVNSDCLTSMFYSTTTDIENANIIINIQESFSSSSVYINGIETYKKKTKMSGSFLNFQLSMKGELTRNGGSSNSSSSLTQWKDSTTWLTKARSLMMNFIILNSYERDELKTYYNSHGLDYLTYKDRNLSFKINLESLEEIKRVFLFDNYVVNDETNNVAVKSINSLLKDTFENGLGLDVQLLNKDTNEEGNEDKSSTLSNEEEKKIHDFIVDSYPTKPKSYAYKVVPSKGAVKINKIILKIAPTLLIIPHFESSIKKIINKYISDPSAEVIMEIGSDAWSVNNHFATNCNDKYMLLAFNKN</sequence>
<gene>
    <name evidence="1" type="ORF">AWRI3578_g1400</name>
</gene>
<dbReference type="AlphaFoldDB" id="A0A1E5RRP0"/>
<organism evidence="1 2">
    <name type="scientific">Hanseniaspora opuntiae</name>
    <dbReference type="NCBI Taxonomy" id="211096"/>
    <lineage>
        <taxon>Eukaryota</taxon>
        <taxon>Fungi</taxon>
        <taxon>Dikarya</taxon>
        <taxon>Ascomycota</taxon>
        <taxon>Saccharomycotina</taxon>
        <taxon>Saccharomycetes</taxon>
        <taxon>Saccharomycodales</taxon>
        <taxon>Saccharomycodaceae</taxon>
        <taxon>Hanseniaspora</taxon>
    </lineage>
</organism>
<comment type="caution">
    <text evidence="1">The sequence shown here is derived from an EMBL/GenBank/DDBJ whole genome shotgun (WGS) entry which is preliminary data.</text>
</comment>
<dbReference type="EMBL" id="LPNL01000003">
    <property type="protein sequence ID" value="OEJ89580.1"/>
    <property type="molecule type" value="Genomic_DNA"/>
</dbReference>
<name>A0A1E5RRP0_9ASCO</name>
<evidence type="ECO:0000313" key="1">
    <source>
        <dbReference type="EMBL" id="OEJ89580.1"/>
    </source>
</evidence>
<dbReference type="Proteomes" id="UP000095605">
    <property type="component" value="Unassembled WGS sequence"/>
</dbReference>
<dbReference type="OrthoDB" id="3972287at2759"/>